<dbReference type="GO" id="GO:0005615">
    <property type="term" value="C:extracellular space"/>
    <property type="evidence" value="ECO:0007669"/>
    <property type="project" value="TreeGrafter"/>
</dbReference>
<gene>
    <name evidence="14" type="ORF">EDS130_LOCUS42054</name>
</gene>
<proteinExistence type="inferred from homology"/>
<evidence type="ECO:0000256" key="9">
    <source>
        <dbReference type="PIRSR" id="PIRSR634016-4"/>
    </source>
</evidence>
<feature type="domain" description="Aminopeptidase N-like N-terminal" evidence="13">
    <location>
        <begin position="141"/>
        <end position="314"/>
    </location>
</feature>
<feature type="active site" description="Proton acceptor" evidence="7">
    <location>
        <position position="427"/>
    </location>
</feature>
<dbReference type="Pfam" id="PF01433">
    <property type="entry name" value="Peptidase_M1"/>
    <property type="match status" value="1"/>
</dbReference>
<dbReference type="GO" id="GO:0016020">
    <property type="term" value="C:membrane"/>
    <property type="evidence" value="ECO:0007669"/>
    <property type="project" value="TreeGrafter"/>
</dbReference>
<dbReference type="GO" id="GO:0008270">
    <property type="term" value="F:zinc ion binding"/>
    <property type="evidence" value="ECO:0007669"/>
    <property type="project" value="InterPro"/>
</dbReference>
<dbReference type="InterPro" id="IPR034016">
    <property type="entry name" value="M1_APN-typ"/>
</dbReference>
<feature type="transmembrane region" description="Helical" evidence="10">
    <location>
        <begin position="67"/>
        <end position="90"/>
    </location>
</feature>
<dbReference type="SUPFAM" id="SSF63737">
    <property type="entry name" value="Leukotriene A4 hydrolase N-terminal domain"/>
    <property type="match status" value="1"/>
</dbReference>
<dbReference type="CDD" id="cd09601">
    <property type="entry name" value="M1_APN-Q_like"/>
    <property type="match status" value="1"/>
</dbReference>
<dbReference type="GO" id="GO:0043171">
    <property type="term" value="P:peptide catabolic process"/>
    <property type="evidence" value="ECO:0007669"/>
    <property type="project" value="TreeGrafter"/>
</dbReference>
<keyword evidence="10" id="KW-0812">Transmembrane</keyword>
<dbReference type="InterPro" id="IPR050344">
    <property type="entry name" value="Peptidase_M1_aminopeptidases"/>
</dbReference>
<keyword evidence="6" id="KW-0482">Metalloprotease</keyword>
<dbReference type="Proteomes" id="UP000663852">
    <property type="component" value="Unassembled WGS sequence"/>
</dbReference>
<feature type="binding site" evidence="8">
    <location>
        <position position="426"/>
    </location>
    <ligand>
        <name>Zn(2+)</name>
        <dbReference type="ChEBI" id="CHEBI:29105"/>
        <note>catalytic</note>
    </ligand>
</feature>
<dbReference type="InterPro" id="IPR024571">
    <property type="entry name" value="ERAP1-like_C_dom"/>
</dbReference>
<dbReference type="AlphaFoldDB" id="A0A815SPD7"/>
<evidence type="ECO:0000256" key="10">
    <source>
        <dbReference type="SAM" id="Phobius"/>
    </source>
</evidence>
<keyword evidence="4" id="KW-0378">Hydrolase</keyword>
<evidence type="ECO:0000256" key="6">
    <source>
        <dbReference type="ARBA" id="ARBA00023049"/>
    </source>
</evidence>
<dbReference type="PANTHER" id="PTHR11533:SF299">
    <property type="entry name" value="AMINOPEPTIDASE"/>
    <property type="match status" value="1"/>
</dbReference>
<dbReference type="Pfam" id="PF11838">
    <property type="entry name" value="ERAP1_C"/>
    <property type="match status" value="1"/>
</dbReference>
<feature type="binding site" evidence="8">
    <location>
        <position position="449"/>
    </location>
    <ligand>
        <name>Zn(2+)</name>
        <dbReference type="ChEBI" id="CHEBI:29105"/>
        <note>catalytic</note>
    </ligand>
</feature>
<feature type="domain" description="Peptidase M1 membrane alanine aminopeptidase" evidence="11">
    <location>
        <begin position="354"/>
        <end position="571"/>
    </location>
</feature>
<evidence type="ECO:0000313" key="15">
    <source>
        <dbReference type="Proteomes" id="UP000663852"/>
    </source>
</evidence>
<dbReference type="InterPro" id="IPR027268">
    <property type="entry name" value="Peptidase_M4/M1_CTD_sf"/>
</dbReference>
<comment type="similarity">
    <text evidence="1">Belongs to the peptidase M1 family.</text>
</comment>
<sequence length="1011" mass="117264">MLGLDLTVTRKSHVQIDLIQSKQSIFFHYTLIIYFCQTNHRSNSTTNNVLNESRNRRISYLRQLPKSWIIIAIVFYCASLVTVGLLAGLLPRRVQYITVLETSSLPTTVTQNPSECVEDECNSRLLSDLIVDSYELEYICNDIKQTTMEGQVTINFQLRQPIKQLIYHAKNMVELQDAILFENDVQHAISMKRYLPNDYLSLRLVNNSLFPTSQYKLKQKFVINLLNPSIGFYQSLFEDTNEINGTLLATKFRATEARRVFPCFDEPRFKAQYKITLIHPQNTISLSNFPILTQSVENNSLRTTFAETFRMSTYAVSWAILPETYGKISDNDQSPTVTIWARQEPTKKNHTTLALDVATNAIPFYKNYFNVTEALPPKKDILAIANMATTAMESSGLITYREERIIYDEKIATTYQKQQFADIVAHEIAHSWFGNYVSCKWWDDLWFSEVMVSWLCRKTFANKYSDWNMELQILTDDTISAMWDDAKPYSHPIAVGNAMSIPEILSYLDGLTYSKGISLMRMVEKIVGEKGFQRSLQEYLRTNAFNVADLNQFYSTVLGNLTNGREFMKSWLDEMNYPLVTIDLQTEINSTKLIFTQSRFIISDTFNTTNLNQNYRWKIYLDCTLSRNNSNSERLRFVLENEQSIEFLPENEYSWVKCNRDFQSFHVTKYPSNSIQSFSSIIKAQPTFFSIEDQINLLQDTFLLAYKGLGDYLDPLLIVDSLGKTSMTEYVQWRTFQYHWDILADLIDHLPDILTKFQNFAIQQILSNGRTVENITSLSLQDNHNSKLVKSLQFALLCRMNYSDALDKASLLFRSIPKGYFNNTNNDINVPADFLSTVYTYHLKTDDDENDWNQMYQYYQISRTSHEQTRALMAISFTKNTDRLNRLLNDGLTGGPYAIKRQDYFTMMGYMSRHVIGRDIAWNFYKNNYTNLVDTFTLQNFRFGSAILSIARTFEKESYLDEMNDLFAKYPNAGVGQSARQQAIDQVKMNIHWVNTREQNLRAALDSIALS</sequence>
<evidence type="ECO:0000259" key="11">
    <source>
        <dbReference type="Pfam" id="PF01433"/>
    </source>
</evidence>
<organism evidence="14 15">
    <name type="scientific">Adineta ricciae</name>
    <name type="common">Rotifer</name>
    <dbReference type="NCBI Taxonomy" id="249248"/>
    <lineage>
        <taxon>Eukaryota</taxon>
        <taxon>Metazoa</taxon>
        <taxon>Spiralia</taxon>
        <taxon>Gnathifera</taxon>
        <taxon>Rotifera</taxon>
        <taxon>Eurotatoria</taxon>
        <taxon>Bdelloidea</taxon>
        <taxon>Adinetida</taxon>
        <taxon>Adinetidae</taxon>
        <taxon>Adineta</taxon>
    </lineage>
</organism>
<dbReference type="Gene3D" id="2.60.40.1730">
    <property type="entry name" value="tricorn interacting facor f3 domain"/>
    <property type="match status" value="1"/>
</dbReference>
<evidence type="ECO:0000256" key="8">
    <source>
        <dbReference type="PIRSR" id="PIRSR634016-3"/>
    </source>
</evidence>
<evidence type="ECO:0000313" key="14">
    <source>
        <dbReference type="EMBL" id="CAF1491510.1"/>
    </source>
</evidence>
<comment type="caution">
    <text evidence="14">The sequence shown here is derived from an EMBL/GenBank/DDBJ whole genome shotgun (WGS) entry which is preliminary data.</text>
</comment>
<keyword evidence="2" id="KW-0645">Protease</keyword>
<dbReference type="Gene3D" id="1.25.50.20">
    <property type="match status" value="1"/>
</dbReference>
<name>A0A815SPD7_ADIRI</name>
<dbReference type="Pfam" id="PF17900">
    <property type="entry name" value="Peptidase_M1_N"/>
    <property type="match status" value="1"/>
</dbReference>
<evidence type="ECO:0000256" key="3">
    <source>
        <dbReference type="ARBA" id="ARBA00022723"/>
    </source>
</evidence>
<dbReference type="GO" id="GO:0042277">
    <property type="term" value="F:peptide binding"/>
    <property type="evidence" value="ECO:0007669"/>
    <property type="project" value="TreeGrafter"/>
</dbReference>
<dbReference type="PANTHER" id="PTHR11533">
    <property type="entry name" value="PROTEASE M1 ZINC METALLOPROTEASE"/>
    <property type="match status" value="1"/>
</dbReference>
<evidence type="ECO:0000256" key="2">
    <source>
        <dbReference type="ARBA" id="ARBA00022670"/>
    </source>
</evidence>
<dbReference type="SUPFAM" id="SSF55486">
    <property type="entry name" value="Metalloproteases ('zincins'), catalytic domain"/>
    <property type="match status" value="1"/>
</dbReference>
<feature type="binding site" evidence="8">
    <location>
        <position position="430"/>
    </location>
    <ligand>
        <name>Zn(2+)</name>
        <dbReference type="ChEBI" id="CHEBI:29105"/>
        <note>catalytic</note>
    </ligand>
</feature>
<dbReference type="Gene3D" id="2.60.40.1910">
    <property type="match status" value="1"/>
</dbReference>
<evidence type="ECO:0000256" key="4">
    <source>
        <dbReference type="ARBA" id="ARBA00022801"/>
    </source>
</evidence>
<keyword evidence="10" id="KW-1133">Transmembrane helix</keyword>
<dbReference type="InterPro" id="IPR014782">
    <property type="entry name" value="Peptidase_M1_dom"/>
</dbReference>
<keyword evidence="5 8" id="KW-0862">Zinc</keyword>
<dbReference type="Gene3D" id="1.10.390.10">
    <property type="entry name" value="Neutral Protease Domain 2"/>
    <property type="match status" value="1"/>
</dbReference>
<protein>
    <recommendedName>
        <fullName evidence="16">Aminopeptidase</fullName>
    </recommendedName>
</protein>
<dbReference type="EMBL" id="CAJNOJ010000590">
    <property type="protein sequence ID" value="CAF1491510.1"/>
    <property type="molecule type" value="Genomic_DNA"/>
</dbReference>
<evidence type="ECO:0000259" key="12">
    <source>
        <dbReference type="Pfam" id="PF11838"/>
    </source>
</evidence>
<dbReference type="GO" id="GO:0006508">
    <property type="term" value="P:proteolysis"/>
    <property type="evidence" value="ECO:0007669"/>
    <property type="project" value="UniProtKB-KW"/>
</dbReference>
<feature type="domain" description="ERAP1-like C-terminal" evidence="12">
    <location>
        <begin position="655"/>
        <end position="988"/>
    </location>
</feature>
<keyword evidence="10" id="KW-0472">Membrane</keyword>
<accession>A0A815SPD7</accession>
<evidence type="ECO:0000256" key="7">
    <source>
        <dbReference type="PIRSR" id="PIRSR634016-1"/>
    </source>
</evidence>
<feature type="site" description="Transition state stabilizer" evidence="9">
    <location>
        <position position="513"/>
    </location>
</feature>
<dbReference type="GO" id="GO:0070006">
    <property type="term" value="F:metalloaminopeptidase activity"/>
    <property type="evidence" value="ECO:0007669"/>
    <property type="project" value="TreeGrafter"/>
</dbReference>
<reference evidence="14" key="1">
    <citation type="submission" date="2021-02" db="EMBL/GenBank/DDBJ databases">
        <authorList>
            <person name="Nowell W R."/>
        </authorList>
    </citation>
    <scope>NUCLEOTIDE SEQUENCE</scope>
</reference>
<dbReference type="InterPro" id="IPR001930">
    <property type="entry name" value="Peptidase_M1"/>
</dbReference>
<dbReference type="OrthoDB" id="9997546at2759"/>
<evidence type="ECO:0000259" key="13">
    <source>
        <dbReference type="Pfam" id="PF17900"/>
    </source>
</evidence>
<keyword evidence="3 8" id="KW-0479">Metal-binding</keyword>
<comment type="cofactor">
    <cofactor evidence="8">
        <name>Zn(2+)</name>
        <dbReference type="ChEBI" id="CHEBI:29105"/>
    </cofactor>
    <text evidence="8">Binds 1 zinc ion per subunit.</text>
</comment>
<dbReference type="InterPro" id="IPR045357">
    <property type="entry name" value="Aminopeptidase_N-like_N"/>
</dbReference>
<evidence type="ECO:0000256" key="5">
    <source>
        <dbReference type="ARBA" id="ARBA00022833"/>
    </source>
</evidence>
<dbReference type="InterPro" id="IPR042097">
    <property type="entry name" value="Aminopeptidase_N-like_N_sf"/>
</dbReference>
<dbReference type="GO" id="GO:0005737">
    <property type="term" value="C:cytoplasm"/>
    <property type="evidence" value="ECO:0007669"/>
    <property type="project" value="TreeGrafter"/>
</dbReference>
<evidence type="ECO:0008006" key="16">
    <source>
        <dbReference type="Google" id="ProtNLM"/>
    </source>
</evidence>
<dbReference type="PRINTS" id="PR00756">
    <property type="entry name" value="ALADIPTASE"/>
</dbReference>
<evidence type="ECO:0000256" key="1">
    <source>
        <dbReference type="ARBA" id="ARBA00010136"/>
    </source>
</evidence>